<organism evidence="2 3">
    <name type="scientific">Prescottella agglutinans</name>
    <dbReference type="NCBI Taxonomy" id="1644129"/>
    <lineage>
        <taxon>Bacteria</taxon>
        <taxon>Bacillati</taxon>
        <taxon>Actinomycetota</taxon>
        <taxon>Actinomycetes</taxon>
        <taxon>Mycobacteriales</taxon>
        <taxon>Nocardiaceae</taxon>
        <taxon>Prescottella</taxon>
    </lineage>
</organism>
<evidence type="ECO:0000313" key="3">
    <source>
        <dbReference type="Proteomes" id="UP001160334"/>
    </source>
</evidence>
<accession>A0ABT6MH26</accession>
<dbReference type="Gene3D" id="3.50.50.60">
    <property type="entry name" value="FAD/NAD(P)-binding domain"/>
    <property type="match status" value="1"/>
</dbReference>
<reference evidence="2 3" key="1">
    <citation type="submission" date="2023-04" db="EMBL/GenBank/DDBJ databases">
        <title>Forest soil microbial communities from Buena Vista Peninsula, Colon Province, Panama.</title>
        <authorList>
            <person name="Bouskill N."/>
        </authorList>
    </citation>
    <scope>NUCLEOTIDE SEQUENCE [LARGE SCALE GENOMIC DNA]</scope>
    <source>
        <strain evidence="2 3">CFH S0262</strain>
    </source>
</reference>
<evidence type="ECO:0000259" key="1">
    <source>
        <dbReference type="Pfam" id="PF01266"/>
    </source>
</evidence>
<dbReference type="InterPro" id="IPR006076">
    <property type="entry name" value="FAD-dep_OxRdtase"/>
</dbReference>
<dbReference type="SUPFAM" id="SSF51905">
    <property type="entry name" value="FAD/NAD(P)-binding domain"/>
    <property type="match status" value="1"/>
</dbReference>
<keyword evidence="3" id="KW-1185">Reference proteome</keyword>
<dbReference type="PANTHER" id="PTHR13847">
    <property type="entry name" value="SARCOSINE DEHYDROGENASE-RELATED"/>
    <property type="match status" value="1"/>
</dbReference>
<dbReference type="Pfam" id="PF01266">
    <property type="entry name" value="DAO"/>
    <property type="match status" value="1"/>
</dbReference>
<protein>
    <submittedName>
        <fullName evidence="2">Glycine/D-amino acid oxidase-like deaminating enzyme</fullName>
    </submittedName>
</protein>
<dbReference type="EMBL" id="JARXVC010000015">
    <property type="protein sequence ID" value="MDH6283623.1"/>
    <property type="molecule type" value="Genomic_DNA"/>
</dbReference>
<dbReference type="Proteomes" id="UP001160334">
    <property type="component" value="Unassembled WGS sequence"/>
</dbReference>
<dbReference type="InterPro" id="IPR036188">
    <property type="entry name" value="FAD/NAD-bd_sf"/>
</dbReference>
<dbReference type="RefSeq" id="WP_280762891.1">
    <property type="nucleotide sequence ID" value="NZ_JARXVC010000015.1"/>
</dbReference>
<sequence>MPTTSPSTIDGVRRSPYWFDVTPAPTPLPALATTLSADLLVVGGGYTGLWTALMAKEADPDLRVVLLEGHTVGHAASGRNGGFCSPSISHGLMNGVSRWPNEAAEMHRMGLDNLAGIEEALGRYGIDADYRRPGKVSFARTTWELDALRAYSETSGRYGEQSRFIPPSEVGDWTASPVYVGGLYLPDYSLVDPYKLVLGLRQACLDLGVEIHENTAVTSIDKTSGERIAATTPRGRVEAKRVALATNAFKPLLRRLTNTTIPVYDYALVTEPLSDADLESIGWTQDFGLTDAGNQFHYYRKTADNRILWGGYDAIYHYGSRRDEELLDRPETYARLAANFATTYPQLAHVRFTHGWGGMIDSSTRFCLTAGSAYGGRVAYATGFTGLGVTATRFGAQVMLDRLAGRRTERTELAMIRRPAVPFPPEPVRYFGVQATRWSLAREDDHGRRNLWLRLLDSIGLGFDS</sequence>
<gene>
    <name evidence="2" type="ORF">M2280_004874</name>
</gene>
<dbReference type="PANTHER" id="PTHR13847:SF281">
    <property type="entry name" value="FAD DEPENDENT OXIDOREDUCTASE DOMAIN-CONTAINING PROTEIN"/>
    <property type="match status" value="1"/>
</dbReference>
<proteinExistence type="predicted"/>
<feature type="domain" description="FAD dependent oxidoreductase" evidence="1">
    <location>
        <begin position="38"/>
        <end position="400"/>
    </location>
</feature>
<name>A0ABT6MH26_9NOCA</name>
<evidence type="ECO:0000313" key="2">
    <source>
        <dbReference type="EMBL" id="MDH6283623.1"/>
    </source>
</evidence>
<comment type="caution">
    <text evidence="2">The sequence shown here is derived from an EMBL/GenBank/DDBJ whole genome shotgun (WGS) entry which is preliminary data.</text>
</comment>
<dbReference type="Gene3D" id="3.30.9.10">
    <property type="entry name" value="D-Amino Acid Oxidase, subunit A, domain 2"/>
    <property type="match status" value="1"/>
</dbReference>